<gene>
    <name evidence="7" type="ORF">B7O98_07745</name>
</gene>
<dbReference type="GO" id="GO:0051287">
    <property type="term" value="F:NAD binding"/>
    <property type="evidence" value="ECO:0007669"/>
    <property type="project" value="InterPro"/>
</dbReference>
<comment type="caution">
    <text evidence="7">The sequence shown here is derived from an EMBL/GenBank/DDBJ whole genome shotgun (WGS) entry which is preliminary data.</text>
</comment>
<dbReference type="InterPro" id="IPR006140">
    <property type="entry name" value="D-isomer_DH_NAD-bd"/>
</dbReference>
<dbReference type="FunFam" id="3.40.50.720:FF:000203">
    <property type="entry name" value="D-3-phosphoglycerate dehydrogenase (SerA)"/>
    <property type="match status" value="1"/>
</dbReference>
<name>A0A2R7Y4X7_9CREN</name>
<dbReference type="PROSITE" id="PS00671">
    <property type="entry name" value="D_2_HYDROXYACID_DH_3"/>
    <property type="match status" value="1"/>
</dbReference>
<dbReference type="GO" id="GO:0005829">
    <property type="term" value="C:cytosol"/>
    <property type="evidence" value="ECO:0007669"/>
    <property type="project" value="TreeGrafter"/>
</dbReference>
<dbReference type="EMBL" id="NBVN01000004">
    <property type="protein sequence ID" value="PUA32533.1"/>
    <property type="molecule type" value="Genomic_DNA"/>
</dbReference>
<evidence type="ECO:0000256" key="2">
    <source>
        <dbReference type="ARBA" id="ARBA00023002"/>
    </source>
</evidence>
<evidence type="ECO:0008006" key="9">
    <source>
        <dbReference type="Google" id="ProtNLM"/>
    </source>
</evidence>
<dbReference type="InterPro" id="IPR036291">
    <property type="entry name" value="NAD(P)-bd_dom_sf"/>
</dbReference>
<evidence type="ECO:0000259" key="5">
    <source>
        <dbReference type="Pfam" id="PF00389"/>
    </source>
</evidence>
<dbReference type="GO" id="GO:0030267">
    <property type="term" value="F:glyoxylate reductase (NADPH) activity"/>
    <property type="evidence" value="ECO:0007669"/>
    <property type="project" value="TreeGrafter"/>
</dbReference>
<evidence type="ECO:0000256" key="4">
    <source>
        <dbReference type="RuleBase" id="RU003719"/>
    </source>
</evidence>
<evidence type="ECO:0000256" key="1">
    <source>
        <dbReference type="ARBA" id="ARBA00005854"/>
    </source>
</evidence>
<evidence type="ECO:0000313" key="7">
    <source>
        <dbReference type="EMBL" id="PUA32533.1"/>
    </source>
</evidence>
<dbReference type="GO" id="GO:0016618">
    <property type="term" value="F:hydroxypyruvate reductase [NAD(P)H] activity"/>
    <property type="evidence" value="ECO:0007669"/>
    <property type="project" value="TreeGrafter"/>
</dbReference>
<dbReference type="InterPro" id="IPR029753">
    <property type="entry name" value="D-isomer_DH_CS"/>
</dbReference>
<dbReference type="InterPro" id="IPR029752">
    <property type="entry name" value="D-isomer_DH_CS1"/>
</dbReference>
<dbReference type="Gene3D" id="3.40.50.720">
    <property type="entry name" value="NAD(P)-binding Rossmann-like Domain"/>
    <property type="match status" value="2"/>
</dbReference>
<feature type="domain" description="D-isomer specific 2-hydroxyacid dehydrogenase catalytic" evidence="5">
    <location>
        <begin position="11"/>
        <end position="316"/>
    </location>
</feature>
<dbReference type="PANTHER" id="PTHR10996:SF178">
    <property type="entry name" value="2-HYDROXYACID DEHYDROGENASE YGL185C-RELATED"/>
    <property type="match status" value="1"/>
</dbReference>
<keyword evidence="2 4" id="KW-0560">Oxidoreductase</keyword>
<organism evidence="7 8">
    <name type="scientific">Zestosphaera tikiterensis</name>
    <dbReference type="NCBI Taxonomy" id="1973259"/>
    <lineage>
        <taxon>Archaea</taxon>
        <taxon>Thermoproteota</taxon>
        <taxon>Thermoprotei</taxon>
        <taxon>Desulfurococcales</taxon>
        <taxon>Desulfurococcaceae</taxon>
        <taxon>Zestosphaera</taxon>
    </lineage>
</organism>
<dbReference type="InterPro" id="IPR006139">
    <property type="entry name" value="D-isomer_2_OHA_DH_cat_dom"/>
</dbReference>
<dbReference type="PROSITE" id="PS00065">
    <property type="entry name" value="D_2_HYDROXYACID_DH_1"/>
    <property type="match status" value="1"/>
</dbReference>
<keyword evidence="3" id="KW-0520">NAD</keyword>
<evidence type="ECO:0000313" key="8">
    <source>
        <dbReference type="Proteomes" id="UP000244093"/>
    </source>
</evidence>
<reference evidence="7 8" key="1">
    <citation type="journal article" date="2018" name="Syst. Appl. Microbiol.">
        <title>A new symbiotic nanoarchaeote (Candidatus Nanoclepta minutus) and its host (Zestosphaera tikiterensis gen. nov., sp. nov.) from a New Zealand hot spring.</title>
        <authorList>
            <person name="St John E."/>
            <person name="Liu Y."/>
            <person name="Podar M."/>
            <person name="Stott M.B."/>
            <person name="Meneghin J."/>
            <person name="Chen Z."/>
            <person name="Lagutin K."/>
            <person name="Mitchell K."/>
            <person name="Reysenbach A.L."/>
        </authorList>
    </citation>
    <scope>NUCLEOTIDE SEQUENCE [LARGE SCALE GENOMIC DNA]</scope>
    <source>
        <strain evidence="7">NZ3</strain>
    </source>
</reference>
<dbReference type="PANTHER" id="PTHR10996">
    <property type="entry name" value="2-HYDROXYACID DEHYDROGENASE-RELATED"/>
    <property type="match status" value="1"/>
</dbReference>
<proteinExistence type="inferred from homology"/>
<dbReference type="AlphaFoldDB" id="A0A2R7Y4X7"/>
<dbReference type="Proteomes" id="UP000244093">
    <property type="component" value="Unassembled WGS sequence"/>
</dbReference>
<comment type="similarity">
    <text evidence="1 4">Belongs to the D-isomer specific 2-hydroxyacid dehydrogenase family.</text>
</comment>
<protein>
    <recommendedName>
        <fullName evidence="9">Hydroxyacid dehydrogenase</fullName>
    </recommendedName>
</protein>
<dbReference type="SUPFAM" id="SSF52283">
    <property type="entry name" value="Formate/glycerate dehydrogenase catalytic domain-like"/>
    <property type="match status" value="1"/>
</dbReference>
<dbReference type="InterPro" id="IPR050223">
    <property type="entry name" value="D-isomer_2-hydroxyacid_DH"/>
</dbReference>
<dbReference type="Pfam" id="PF02826">
    <property type="entry name" value="2-Hacid_dh_C"/>
    <property type="match status" value="1"/>
</dbReference>
<dbReference type="Pfam" id="PF00389">
    <property type="entry name" value="2-Hacid_dh"/>
    <property type="match status" value="1"/>
</dbReference>
<accession>A0A2R7Y4X7</accession>
<feature type="domain" description="D-isomer specific 2-hydroxyacid dehydrogenase NAD-binding" evidence="6">
    <location>
        <begin position="108"/>
        <end position="285"/>
    </location>
</feature>
<dbReference type="SUPFAM" id="SSF51735">
    <property type="entry name" value="NAD(P)-binding Rossmann-fold domains"/>
    <property type="match status" value="1"/>
</dbReference>
<evidence type="ECO:0000259" key="6">
    <source>
        <dbReference type="Pfam" id="PF02826"/>
    </source>
</evidence>
<evidence type="ECO:0000256" key="3">
    <source>
        <dbReference type="ARBA" id="ARBA00023027"/>
    </source>
</evidence>
<sequence>MSRVVYTFKPNKAAFDVLSKEGIDYTYFDGNQPDIEWLAKNLKEAEVVVVPPWQFFTAEHFNLAPKLKLLFVGGSGLDKIDLNEASKRGVCVANAPDAIAKAVAEHALALTLAVLRNVVRGDRIVRSGGWGSDTQRLLLATSIAGKRVGIIGLGRVGAEVAKLFKALNAEVVYWSRARKTEVEHALDIKYVTLDELLTSSDVIIVSIALTNETKGLISHREFSLMKPGAIVINVSRGAVIDEEALIKALSEGRVRAGLDVYVKEPLPKDSELTRFDNVVLTPHIAGFTLEALRDTAIFVATEIVNFLTRKSLPYTVVNRDSCVEEKPR</sequence>